<keyword evidence="4 6" id="KW-0472">Membrane</keyword>
<name>A0AAV5RTH8_MAUHU</name>
<dbReference type="SUPFAM" id="SSF52091">
    <property type="entry name" value="SpoIIaa-like"/>
    <property type="match status" value="1"/>
</dbReference>
<evidence type="ECO:0000256" key="5">
    <source>
        <dbReference type="SAM" id="MobiDB-lite"/>
    </source>
</evidence>
<feature type="domain" description="STAS" evidence="7">
    <location>
        <begin position="553"/>
        <end position="708"/>
    </location>
</feature>
<keyword evidence="3 6" id="KW-1133">Transmembrane helix</keyword>
<dbReference type="AlphaFoldDB" id="A0AAV5RTH8"/>
<proteinExistence type="predicted"/>
<feature type="transmembrane region" description="Helical" evidence="6">
    <location>
        <begin position="211"/>
        <end position="230"/>
    </location>
</feature>
<protein>
    <recommendedName>
        <fullName evidence="7">STAS domain-containing protein</fullName>
    </recommendedName>
</protein>
<feature type="transmembrane region" description="Helical" evidence="6">
    <location>
        <begin position="486"/>
        <end position="513"/>
    </location>
</feature>
<feature type="transmembrane region" description="Helical" evidence="6">
    <location>
        <begin position="177"/>
        <end position="199"/>
    </location>
</feature>
<dbReference type="Proteomes" id="UP001377567">
    <property type="component" value="Unassembled WGS sequence"/>
</dbReference>
<keyword evidence="2 6" id="KW-0812">Transmembrane</keyword>
<organism evidence="8 9">
    <name type="scientific">Maudiozyma humilis</name>
    <name type="common">Sour dough yeast</name>
    <name type="synonym">Kazachstania humilis</name>
    <dbReference type="NCBI Taxonomy" id="51915"/>
    <lineage>
        <taxon>Eukaryota</taxon>
        <taxon>Fungi</taxon>
        <taxon>Dikarya</taxon>
        <taxon>Ascomycota</taxon>
        <taxon>Saccharomycotina</taxon>
        <taxon>Saccharomycetes</taxon>
        <taxon>Saccharomycetales</taxon>
        <taxon>Saccharomycetaceae</taxon>
        <taxon>Maudiozyma</taxon>
    </lineage>
</organism>
<gene>
    <name evidence="8" type="ORF">DAKH74_012330</name>
</gene>
<feature type="transmembrane region" description="Helical" evidence="6">
    <location>
        <begin position="389"/>
        <end position="412"/>
    </location>
</feature>
<keyword evidence="9" id="KW-1185">Reference proteome</keyword>
<accession>A0AAV5RTH8</accession>
<evidence type="ECO:0000256" key="2">
    <source>
        <dbReference type="ARBA" id="ARBA00022692"/>
    </source>
</evidence>
<dbReference type="PANTHER" id="PTHR11814">
    <property type="entry name" value="SULFATE TRANSPORTER"/>
    <property type="match status" value="1"/>
</dbReference>
<reference evidence="8 9" key="1">
    <citation type="journal article" date="2023" name="Elife">
        <title>Identification of key yeast species and microbe-microbe interactions impacting larval growth of Drosophila in the wild.</title>
        <authorList>
            <person name="Mure A."/>
            <person name="Sugiura Y."/>
            <person name="Maeda R."/>
            <person name="Honda K."/>
            <person name="Sakurai N."/>
            <person name="Takahashi Y."/>
            <person name="Watada M."/>
            <person name="Katoh T."/>
            <person name="Gotoh A."/>
            <person name="Gotoh Y."/>
            <person name="Taniguchi I."/>
            <person name="Nakamura K."/>
            <person name="Hayashi T."/>
            <person name="Katayama T."/>
            <person name="Uemura T."/>
            <person name="Hattori Y."/>
        </authorList>
    </citation>
    <scope>NUCLEOTIDE SEQUENCE [LARGE SCALE GENOMIC DNA]</scope>
    <source>
        <strain evidence="8 9">KH-74</strain>
    </source>
</reference>
<evidence type="ECO:0000313" key="8">
    <source>
        <dbReference type="EMBL" id="GMM54617.1"/>
    </source>
</evidence>
<feature type="transmembrane region" description="Helical" evidence="6">
    <location>
        <begin position="264"/>
        <end position="283"/>
    </location>
</feature>
<feature type="transmembrane region" description="Helical" evidence="6">
    <location>
        <begin position="448"/>
        <end position="466"/>
    </location>
</feature>
<evidence type="ECO:0000256" key="4">
    <source>
        <dbReference type="ARBA" id="ARBA00023136"/>
    </source>
</evidence>
<evidence type="ECO:0000256" key="6">
    <source>
        <dbReference type="SAM" id="Phobius"/>
    </source>
</evidence>
<feature type="transmembrane region" description="Helical" evidence="6">
    <location>
        <begin position="101"/>
        <end position="119"/>
    </location>
</feature>
<sequence>MDATSPLLHRNKPGKQRLYGSNVPPLISPYSRSETTAQSDVFSNGADSSILASPRREFTSISITSNMDAAVKHKFLDVAPYYLPCFVWIQNYTWSMFFGDLIAGISLASFQIPLALSYATSLAHVEPLCGLYSLAVTPFIYAIFGSVPHMIVGPEGALSLVMGQTIEKLMSHNEDLLSINLSSVITFVAGVVLLIAGICRIGFLGSVLSRALLRGFISSVGFVMIINSLISELKLNKIMLESPGHHHTAFEKVMFLINYGPKNYHKATALVSMCCLTTLMTIRYAKKKLAKKYKWIVLFPEILLVVILMVYLSATLKFKKRYGISVLGDFSSDGLESFVNPLSDGNRDLFHPLYSVGVVIALLGFFESTTASKSLGGIDNSTVSSNRELVAMGLMNIGASIFGALPSFGGYGRSKINALTGARSVMSGVFLGFITLFTIHFLLPTIKYIPICVLSVITTVVGISLLEEAPADIYFHITCHGYNELVIFALTFLTTIFYSVDVGISIGCVYSIISIIKRSAKSRIQILAKVEGIDHFVNADEYQRYYDSFNPTDNLNMEHFEDCLVVKIPEPLTFSNTEDLKERLDRLERFGSVYTHPGQKDIRTRGTIKYVIIDLKGMTFVDSSAVQILEEIIDDYNSRNVKVLLTRVPLKREVRFRLLKSGITDRIVNYNSVNKATSNSTSSQQGQIEATLINDPFFPSIEEAMYVVESGNA</sequence>
<comment type="subcellular location">
    <subcellularLocation>
        <location evidence="1">Membrane</location>
        <topology evidence="1">Multi-pass membrane protein</topology>
    </subcellularLocation>
</comment>
<evidence type="ECO:0000313" key="9">
    <source>
        <dbReference type="Proteomes" id="UP001377567"/>
    </source>
</evidence>
<evidence type="ECO:0000256" key="1">
    <source>
        <dbReference type="ARBA" id="ARBA00004141"/>
    </source>
</evidence>
<dbReference type="InterPro" id="IPR002645">
    <property type="entry name" value="STAS_dom"/>
</dbReference>
<dbReference type="Gene3D" id="3.30.750.24">
    <property type="entry name" value="STAS domain"/>
    <property type="match status" value="1"/>
</dbReference>
<comment type="caution">
    <text evidence="8">The sequence shown here is derived from an EMBL/GenBank/DDBJ whole genome shotgun (WGS) entry which is preliminary data.</text>
</comment>
<feature type="transmembrane region" description="Helical" evidence="6">
    <location>
        <begin position="349"/>
        <end position="368"/>
    </location>
</feature>
<dbReference type="PROSITE" id="PS01130">
    <property type="entry name" value="SLC26A"/>
    <property type="match status" value="1"/>
</dbReference>
<dbReference type="Pfam" id="PF00916">
    <property type="entry name" value="Sulfate_transp"/>
    <property type="match status" value="1"/>
</dbReference>
<dbReference type="InterPro" id="IPR011547">
    <property type="entry name" value="SLC26A/SulP_dom"/>
</dbReference>
<dbReference type="Pfam" id="PF01740">
    <property type="entry name" value="STAS"/>
    <property type="match status" value="1"/>
</dbReference>
<feature type="transmembrane region" description="Helical" evidence="6">
    <location>
        <begin position="131"/>
        <end position="152"/>
    </location>
</feature>
<dbReference type="EMBL" id="BTGD01000003">
    <property type="protein sequence ID" value="GMM54617.1"/>
    <property type="molecule type" value="Genomic_DNA"/>
</dbReference>
<dbReference type="CDD" id="cd07042">
    <property type="entry name" value="STAS_SulP_like_sulfate_transporter"/>
    <property type="match status" value="1"/>
</dbReference>
<dbReference type="PROSITE" id="PS50801">
    <property type="entry name" value="STAS"/>
    <property type="match status" value="1"/>
</dbReference>
<feature type="transmembrane region" description="Helical" evidence="6">
    <location>
        <begin position="295"/>
        <end position="314"/>
    </location>
</feature>
<dbReference type="GO" id="GO:0016020">
    <property type="term" value="C:membrane"/>
    <property type="evidence" value="ECO:0007669"/>
    <property type="project" value="UniProtKB-SubCell"/>
</dbReference>
<evidence type="ECO:0000259" key="7">
    <source>
        <dbReference type="PROSITE" id="PS50801"/>
    </source>
</evidence>
<dbReference type="InterPro" id="IPR001902">
    <property type="entry name" value="SLC26A/SulP_fam"/>
</dbReference>
<dbReference type="GO" id="GO:0008271">
    <property type="term" value="F:secondary active sulfate transmembrane transporter activity"/>
    <property type="evidence" value="ECO:0007669"/>
    <property type="project" value="InterPro"/>
</dbReference>
<evidence type="ECO:0000256" key="3">
    <source>
        <dbReference type="ARBA" id="ARBA00022989"/>
    </source>
</evidence>
<feature type="region of interest" description="Disordered" evidence="5">
    <location>
        <begin position="1"/>
        <end position="25"/>
    </location>
</feature>
<feature type="transmembrane region" description="Helical" evidence="6">
    <location>
        <begin position="424"/>
        <end position="443"/>
    </location>
</feature>
<dbReference type="InterPro" id="IPR036513">
    <property type="entry name" value="STAS_dom_sf"/>
</dbReference>
<dbReference type="InterPro" id="IPR018045">
    <property type="entry name" value="S04_transporter_CS"/>
</dbReference>